<dbReference type="GO" id="GO:0030420">
    <property type="term" value="P:establishment of competence for transformation"/>
    <property type="evidence" value="ECO:0007669"/>
    <property type="project" value="InterPro"/>
</dbReference>
<evidence type="ECO:0000313" key="2">
    <source>
        <dbReference type="Proteomes" id="UP000480246"/>
    </source>
</evidence>
<dbReference type="InterPro" id="IPR010461">
    <property type="entry name" value="ComK"/>
</dbReference>
<dbReference type="Proteomes" id="UP000480246">
    <property type="component" value="Unassembled WGS sequence"/>
</dbReference>
<protein>
    <submittedName>
        <fullName evidence="1">Uncharacterized protein</fullName>
    </submittedName>
</protein>
<sequence length="34" mass="3893">MPIPIHPVKGIYAIPTQGAQSFECGWLFYHTIIY</sequence>
<evidence type="ECO:0000313" key="1">
    <source>
        <dbReference type="EMBL" id="KAB8133679.1"/>
    </source>
</evidence>
<comment type="caution">
    <text evidence="1">The sequence shown here is derived from an EMBL/GenBank/DDBJ whole genome shotgun (WGS) entry which is preliminary data.</text>
</comment>
<accession>A0A7C8GSX4</accession>
<name>A0A7C8GSX4_9BACI</name>
<proteinExistence type="predicted"/>
<dbReference type="AlphaFoldDB" id="A0A7C8GSX4"/>
<dbReference type="OrthoDB" id="2417337at2"/>
<gene>
    <name evidence="1" type="ORF">F9U64_11960</name>
</gene>
<reference evidence="1 2" key="1">
    <citation type="submission" date="2019-10" db="EMBL/GenBank/DDBJ databases">
        <title>Gracilibacillus sp. nov. isolated from rice seeds.</title>
        <authorList>
            <person name="He S."/>
        </authorList>
    </citation>
    <scope>NUCLEOTIDE SEQUENCE [LARGE SCALE GENOMIC DNA]</scope>
    <source>
        <strain evidence="1 2">TD8</strain>
    </source>
</reference>
<dbReference type="Pfam" id="PF06338">
    <property type="entry name" value="ComK"/>
    <property type="match status" value="1"/>
</dbReference>
<dbReference type="EMBL" id="WEID01000057">
    <property type="protein sequence ID" value="KAB8133679.1"/>
    <property type="molecule type" value="Genomic_DNA"/>
</dbReference>
<keyword evidence="2" id="KW-1185">Reference proteome</keyword>
<dbReference type="RefSeq" id="WP_153403842.1">
    <property type="nucleotide sequence ID" value="NZ_ML762431.1"/>
</dbReference>
<organism evidence="1 2">
    <name type="scientific">Gracilibacillus oryzae</name>
    <dbReference type="NCBI Taxonomy" id="1672701"/>
    <lineage>
        <taxon>Bacteria</taxon>
        <taxon>Bacillati</taxon>
        <taxon>Bacillota</taxon>
        <taxon>Bacilli</taxon>
        <taxon>Bacillales</taxon>
        <taxon>Bacillaceae</taxon>
        <taxon>Gracilibacillus</taxon>
    </lineage>
</organism>